<sequence>MVTVADMHTATAHLSTPRLGASHQRHTRAGNNKSIMKICVTSDSDRRKEGSDRSPVRENLPSHGLAYLASGLAS</sequence>
<keyword evidence="3" id="KW-1185">Reference proteome</keyword>
<dbReference type="Proteomes" id="UP000324222">
    <property type="component" value="Unassembled WGS sequence"/>
</dbReference>
<feature type="compositionally biased region" description="Basic and acidic residues" evidence="1">
    <location>
        <begin position="43"/>
        <end position="56"/>
    </location>
</feature>
<reference evidence="2 3" key="1">
    <citation type="submission" date="2019-05" db="EMBL/GenBank/DDBJ databases">
        <title>Another draft genome of Portunus trituberculatus and its Hox gene families provides insights of decapod evolution.</title>
        <authorList>
            <person name="Jeong J.-H."/>
            <person name="Song I."/>
            <person name="Kim S."/>
            <person name="Choi T."/>
            <person name="Kim D."/>
            <person name="Ryu S."/>
            <person name="Kim W."/>
        </authorList>
    </citation>
    <scope>NUCLEOTIDE SEQUENCE [LARGE SCALE GENOMIC DNA]</scope>
    <source>
        <tissue evidence="2">Muscle</tissue>
    </source>
</reference>
<evidence type="ECO:0000313" key="3">
    <source>
        <dbReference type="Proteomes" id="UP000324222"/>
    </source>
</evidence>
<feature type="region of interest" description="Disordered" evidence="1">
    <location>
        <begin position="1"/>
        <end position="62"/>
    </location>
</feature>
<name>A0A5B7DGE8_PORTR</name>
<organism evidence="2 3">
    <name type="scientific">Portunus trituberculatus</name>
    <name type="common">Swimming crab</name>
    <name type="synonym">Neptunus trituberculatus</name>
    <dbReference type="NCBI Taxonomy" id="210409"/>
    <lineage>
        <taxon>Eukaryota</taxon>
        <taxon>Metazoa</taxon>
        <taxon>Ecdysozoa</taxon>
        <taxon>Arthropoda</taxon>
        <taxon>Crustacea</taxon>
        <taxon>Multicrustacea</taxon>
        <taxon>Malacostraca</taxon>
        <taxon>Eumalacostraca</taxon>
        <taxon>Eucarida</taxon>
        <taxon>Decapoda</taxon>
        <taxon>Pleocyemata</taxon>
        <taxon>Brachyura</taxon>
        <taxon>Eubrachyura</taxon>
        <taxon>Portunoidea</taxon>
        <taxon>Portunidae</taxon>
        <taxon>Portuninae</taxon>
        <taxon>Portunus</taxon>
    </lineage>
</organism>
<evidence type="ECO:0000256" key="1">
    <source>
        <dbReference type="SAM" id="MobiDB-lite"/>
    </source>
</evidence>
<accession>A0A5B7DGE8</accession>
<evidence type="ECO:0000313" key="2">
    <source>
        <dbReference type="EMBL" id="MPC20249.1"/>
    </source>
</evidence>
<dbReference type="EMBL" id="VSRR010000851">
    <property type="protein sequence ID" value="MPC20249.1"/>
    <property type="molecule type" value="Genomic_DNA"/>
</dbReference>
<proteinExistence type="predicted"/>
<gene>
    <name evidence="2" type="ORF">E2C01_013185</name>
</gene>
<comment type="caution">
    <text evidence="2">The sequence shown here is derived from an EMBL/GenBank/DDBJ whole genome shotgun (WGS) entry which is preliminary data.</text>
</comment>
<protein>
    <submittedName>
        <fullName evidence="2">Uncharacterized protein</fullName>
    </submittedName>
</protein>
<dbReference type="AlphaFoldDB" id="A0A5B7DGE8"/>